<sequence>MKNSRYIYFGVIITLILSMPSCKSRKTDGDDIKLKNYSDQELIAFMTQSNPTCSFVKSKGNVEVSFRGEDFSLRGNFRIQKDSLTWVSLSKSTIPVATSLISKDSLKVLIKAGNKGYYLNTIDKINELINSDIDYELLEDFFLGKAVAFDYENDYKVQKDDNLYLISSEKSKKIEKLLRKGKIKDEPILYRCWIEPLHFKCKKVIINLLDQDAELTVTYDNWEDTEQGIFPMYAALSLVTPLDSAALEVNYSKIDCVDKLSFPFRIPDSYEPIQLNNE</sequence>
<dbReference type="KEGG" id="ptan:CRYO30217_00099"/>
<dbReference type="RefSeq" id="WP_258540344.1">
    <property type="nucleotide sequence ID" value="NZ_OU015584.1"/>
</dbReference>
<gene>
    <name evidence="1" type="ORF">CRYO30217_00099</name>
</gene>
<evidence type="ECO:0000313" key="1">
    <source>
        <dbReference type="EMBL" id="CAG5076404.1"/>
    </source>
</evidence>
<accession>A0A916JIJ4</accession>
<dbReference type="InterPro" id="IPR025634">
    <property type="entry name" value="DUF4292"/>
</dbReference>
<dbReference type="AlphaFoldDB" id="A0A916JIJ4"/>
<keyword evidence="2" id="KW-1185">Reference proteome</keyword>
<dbReference type="Proteomes" id="UP000683507">
    <property type="component" value="Chromosome"/>
</dbReference>
<name>A0A916JIJ4_9FLAO</name>
<dbReference type="Pfam" id="PF14125">
    <property type="entry name" value="DUF4292"/>
    <property type="match status" value="1"/>
</dbReference>
<protein>
    <recommendedName>
        <fullName evidence="3">DUF4292 domain-containing protein</fullName>
    </recommendedName>
</protein>
<organism evidence="1 2">
    <name type="scientific">Parvicella tangerina</name>
    <dbReference type="NCBI Taxonomy" id="2829795"/>
    <lineage>
        <taxon>Bacteria</taxon>
        <taxon>Pseudomonadati</taxon>
        <taxon>Bacteroidota</taxon>
        <taxon>Flavobacteriia</taxon>
        <taxon>Flavobacteriales</taxon>
        <taxon>Parvicellaceae</taxon>
        <taxon>Parvicella</taxon>
    </lineage>
</organism>
<evidence type="ECO:0008006" key="3">
    <source>
        <dbReference type="Google" id="ProtNLM"/>
    </source>
</evidence>
<proteinExistence type="predicted"/>
<evidence type="ECO:0000313" key="2">
    <source>
        <dbReference type="Proteomes" id="UP000683507"/>
    </source>
</evidence>
<reference evidence="1" key="1">
    <citation type="submission" date="2021-04" db="EMBL/GenBank/DDBJ databases">
        <authorList>
            <person name="Rodrigo-Torres L."/>
            <person name="Arahal R. D."/>
            <person name="Lucena T."/>
        </authorList>
    </citation>
    <scope>NUCLEOTIDE SEQUENCE</scope>
    <source>
        <strain evidence="1">AS29M-1</strain>
    </source>
</reference>
<dbReference type="EMBL" id="OU015584">
    <property type="protein sequence ID" value="CAG5076404.1"/>
    <property type="molecule type" value="Genomic_DNA"/>
</dbReference>